<comment type="caution">
    <text evidence="1">The sequence shown here is derived from an EMBL/GenBank/DDBJ whole genome shotgun (WGS) entry which is preliminary data.</text>
</comment>
<sequence>MLRRFFACVLEDHVSLAPEPKKISHNPVPIRVNGECPICFTKGYLSSYTCGNGHTVCDPCLAHALRHPPSRRSLYVCCVCRDECLMDGRRDGLVVSVCDECGKGFGKEEREANEAWLTMLRERRRHGKGAREGRKEVLFACKGCRRGEKKWGRFGFHQFMHKPWKVDVPYAISE</sequence>
<reference evidence="2" key="1">
    <citation type="journal article" date="2023" name="Commun. Biol.">
        <title>Genome analysis of Parmales, the sister group of diatoms, reveals the evolutionary specialization of diatoms from phago-mixotrophs to photoautotrophs.</title>
        <authorList>
            <person name="Ban H."/>
            <person name="Sato S."/>
            <person name="Yoshikawa S."/>
            <person name="Yamada K."/>
            <person name="Nakamura Y."/>
            <person name="Ichinomiya M."/>
            <person name="Sato N."/>
            <person name="Blanc-Mathieu R."/>
            <person name="Endo H."/>
            <person name="Kuwata A."/>
            <person name="Ogata H."/>
        </authorList>
    </citation>
    <scope>NUCLEOTIDE SEQUENCE [LARGE SCALE GENOMIC DNA]</scope>
</reference>
<organism evidence="1 2">
    <name type="scientific">Triparma columacea</name>
    <dbReference type="NCBI Taxonomy" id="722753"/>
    <lineage>
        <taxon>Eukaryota</taxon>
        <taxon>Sar</taxon>
        <taxon>Stramenopiles</taxon>
        <taxon>Ochrophyta</taxon>
        <taxon>Bolidophyceae</taxon>
        <taxon>Parmales</taxon>
        <taxon>Triparmaceae</taxon>
        <taxon>Triparma</taxon>
    </lineage>
</organism>
<keyword evidence="2" id="KW-1185">Reference proteome</keyword>
<dbReference type="EMBL" id="BRYA01000556">
    <property type="protein sequence ID" value="GMI22889.1"/>
    <property type="molecule type" value="Genomic_DNA"/>
</dbReference>
<dbReference type="Gene3D" id="3.30.40.10">
    <property type="entry name" value="Zinc/RING finger domain, C3HC4 (zinc finger)"/>
    <property type="match status" value="1"/>
</dbReference>
<gene>
    <name evidence="1" type="ORF">TrCOL_g9263</name>
</gene>
<accession>A0A9W7L2N7</accession>
<evidence type="ECO:0000313" key="1">
    <source>
        <dbReference type="EMBL" id="GMI22889.1"/>
    </source>
</evidence>
<dbReference type="Proteomes" id="UP001165065">
    <property type="component" value="Unassembled WGS sequence"/>
</dbReference>
<dbReference type="InterPro" id="IPR013083">
    <property type="entry name" value="Znf_RING/FYVE/PHD"/>
</dbReference>
<evidence type="ECO:0000313" key="2">
    <source>
        <dbReference type="Proteomes" id="UP001165065"/>
    </source>
</evidence>
<dbReference type="AlphaFoldDB" id="A0A9W7L2N7"/>
<proteinExistence type="predicted"/>
<protein>
    <submittedName>
        <fullName evidence="1">Uncharacterized protein</fullName>
    </submittedName>
</protein>
<name>A0A9W7L2N7_9STRA</name>